<organism evidence="1 2">
    <name type="scientific">Elysia crispata</name>
    <name type="common">lettuce slug</name>
    <dbReference type="NCBI Taxonomy" id="231223"/>
    <lineage>
        <taxon>Eukaryota</taxon>
        <taxon>Metazoa</taxon>
        <taxon>Spiralia</taxon>
        <taxon>Lophotrochozoa</taxon>
        <taxon>Mollusca</taxon>
        <taxon>Gastropoda</taxon>
        <taxon>Heterobranchia</taxon>
        <taxon>Euthyneura</taxon>
        <taxon>Panpulmonata</taxon>
        <taxon>Sacoglossa</taxon>
        <taxon>Placobranchoidea</taxon>
        <taxon>Plakobranchidae</taxon>
        <taxon>Elysia</taxon>
    </lineage>
</organism>
<keyword evidence="2" id="KW-1185">Reference proteome</keyword>
<evidence type="ECO:0000313" key="1">
    <source>
        <dbReference type="EMBL" id="KAK3780226.1"/>
    </source>
</evidence>
<proteinExistence type="predicted"/>
<name>A0AAE1DRC5_9GAST</name>
<reference evidence="1" key="1">
    <citation type="journal article" date="2023" name="G3 (Bethesda)">
        <title>A reference genome for the long-term kleptoplast-retaining sea slug Elysia crispata morphotype clarki.</title>
        <authorList>
            <person name="Eastman K.E."/>
            <person name="Pendleton A.L."/>
            <person name="Shaikh M.A."/>
            <person name="Suttiyut T."/>
            <person name="Ogas R."/>
            <person name="Tomko P."/>
            <person name="Gavelis G."/>
            <person name="Widhalm J.R."/>
            <person name="Wisecaver J.H."/>
        </authorList>
    </citation>
    <scope>NUCLEOTIDE SEQUENCE</scope>
    <source>
        <strain evidence="1">ECLA1</strain>
    </source>
</reference>
<comment type="caution">
    <text evidence="1">The sequence shown here is derived from an EMBL/GenBank/DDBJ whole genome shotgun (WGS) entry which is preliminary data.</text>
</comment>
<evidence type="ECO:0000313" key="2">
    <source>
        <dbReference type="Proteomes" id="UP001283361"/>
    </source>
</evidence>
<sequence>MLRTKPCKTHQRATTSIPFPGRLGSAACLSFGPPGLVTAQLIELSPAAMQVCGVDRAVSEWGKPSNLPGYRPNFKLLPFCAVRALWTEVVIHDLPAFIYPRVGDGGVRTLATGLASRWKFSPIGVLVMVELGPWQRDLSNGSRLSLEVFTNRRVGDGGVRTLATGLASSSKLPTLDQRRPTAQSCCPDSREAEVRILRGHLSVPSAAAYKILTKAERVGEEGKGS</sequence>
<dbReference type="Proteomes" id="UP001283361">
    <property type="component" value="Unassembled WGS sequence"/>
</dbReference>
<gene>
    <name evidence="1" type="ORF">RRG08_032338</name>
</gene>
<protein>
    <submittedName>
        <fullName evidence="1">Uncharacterized protein</fullName>
    </submittedName>
</protein>
<dbReference type="EMBL" id="JAWDGP010002753">
    <property type="protein sequence ID" value="KAK3780226.1"/>
    <property type="molecule type" value="Genomic_DNA"/>
</dbReference>
<accession>A0AAE1DRC5</accession>
<dbReference type="AlphaFoldDB" id="A0AAE1DRC5"/>